<gene>
    <name evidence="1" type="ORF">LOTGIDRAFT_152458</name>
</gene>
<evidence type="ECO:0000313" key="1">
    <source>
        <dbReference type="EMBL" id="ESP05601.1"/>
    </source>
</evidence>
<dbReference type="AlphaFoldDB" id="V4BCX4"/>
<dbReference type="OMA" id="FAPPITH"/>
<proteinExistence type="predicted"/>
<organism evidence="1 2">
    <name type="scientific">Lottia gigantea</name>
    <name type="common">Giant owl limpet</name>
    <dbReference type="NCBI Taxonomy" id="225164"/>
    <lineage>
        <taxon>Eukaryota</taxon>
        <taxon>Metazoa</taxon>
        <taxon>Spiralia</taxon>
        <taxon>Lophotrochozoa</taxon>
        <taxon>Mollusca</taxon>
        <taxon>Gastropoda</taxon>
        <taxon>Patellogastropoda</taxon>
        <taxon>Lottioidea</taxon>
        <taxon>Lottiidae</taxon>
        <taxon>Lottia</taxon>
    </lineage>
</organism>
<reference evidence="1 2" key="1">
    <citation type="journal article" date="2013" name="Nature">
        <title>Insights into bilaterian evolution from three spiralian genomes.</title>
        <authorList>
            <person name="Simakov O."/>
            <person name="Marletaz F."/>
            <person name="Cho S.J."/>
            <person name="Edsinger-Gonzales E."/>
            <person name="Havlak P."/>
            <person name="Hellsten U."/>
            <person name="Kuo D.H."/>
            <person name="Larsson T."/>
            <person name="Lv J."/>
            <person name="Arendt D."/>
            <person name="Savage R."/>
            <person name="Osoegawa K."/>
            <person name="de Jong P."/>
            <person name="Grimwood J."/>
            <person name="Chapman J.A."/>
            <person name="Shapiro H."/>
            <person name="Aerts A."/>
            <person name="Otillar R.P."/>
            <person name="Terry A.Y."/>
            <person name="Boore J.L."/>
            <person name="Grigoriev I.V."/>
            <person name="Lindberg D.R."/>
            <person name="Seaver E.C."/>
            <person name="Weisblat D.A."/>
            <person name="Putnam N.H."/>
            <person name="Rokhsar D.S."/>
        </authorList>
    </citation>
    <scope>NUCLEOTIDE SEQUENCE [LARGE SCALE GENOMIC DNA]</scope>
</reference>
<dbReference type="Proteomes" id="UP000030746">
    <property type="component" value="Unassembled WGS sequence"/>
</dbReference>
<keyword evidence="2" id="KW-1185">Reference proteome</keyword>
<dbReference type="HOGENOM" id="CLU_011678_0_0_1"/>
<dbReference type="Pfam" id="PF03385">
    <property type="entry name" value="STELLO"/>
    <property type="match status" value="1"/>
</dbReference>
<accession>V4BCX4</accession>
<dbReference type="InterPro" id="IPR005049">
    <property type="entry name" value="STL-like"/>
</dbReference>
<dbReference type="PANTHER" id="PTHR31362">
    <property type="entry name" value="GLYCOSYLTRANSFERASE STELLO1-RELATED"/>
    <property type="match status" value="1"/>
</dbReference>
<dbReference type="STRING" id="225164.V4BCX4"/>
<sequence length="729" mass="84834">MKKNRLLRISRFRYYIMLSTLGLNQDLASVYSYSYRCGFIQLLLSRNLRVYTATRIDVGLYSYSYRCGVYTVTRNLAGVYRLPQNTISRNSHLGAVFKGNIWVILETDRSPSTSEKKFCDNSGYTVLVIGNDLYRTQWSKAKCRFHGLSDQEKLNFKSAMYLKNSNVSSTVRKNIGILFAIQQGATVIYDLKTISDFLNIDFNHKWCLRYSGPENFNPFLHFKIVNAGDRSGSFIYNLTDCKQSVISILPSINLTDITSFPVTIQKNVNAAVPSISVSRGIFLKFVPESQIYHRDSFWNSVIFPKTTVAAALFTSYWKQYLLQQVGEDLSVIAQGNTKYRNYNFNSTPYSIYQQIFHSHTCNGYISIPQCAIKLAKLFVQYKIWEPSNLELLLAWFGDLNRLNYTLPVLDKKQNESPTAVIQYSPKVSLKTQNLTNICDKQVKIKPTLKRIEDILLLIVFNHPIYKHVGFLHELYSRTFTNIIYCGDNSQQFQSNTQYLDYNLTFIEQSVNMGYQIYKCVSVAMKIDYNVSGILMLSDDVLFNSWNVLELPQDKPWTGQLYRVQLGERNSWGNWQKWFGERAFTSAWNEIISHQKHPHAQNKTPEYLTDYLQIENRLNIFGNSTKSVVYGFSDITYFPRTMNKDFIYYADIFAKHELFLEIAIPVLIGGLTSSDDIFLIAGSYLWDQERNYYQNFYNTSHLFFHPFKWSVELNKDEGRQFLCEEYFPYL</sequence>
<dbReference type="OrthoDB" id="6019889at2759"/>
<name>V4BCX4_LOTGI</name>
<dbReference type="KEGG" id="lgi:LOTGIDRAFT_152458"/>
<dbReference type="RefSeq" id="XP_009044146.1">
    <property type="nucleotide sequence ID" value="XM_009045898.1"/>
</dbReference>
<protein>
    <submittedName>
        <fullName evidence="1">Uncharacterized protein</fullName>
    </submittedName>
</protein>
<dbReference type="GeneID" id="20235686"/>
<dbReference type="PANTHER" id="PTHR31362:SF0">
    <property type="entry name" value="EXOSTOSIN DOMAIN-CONTAINING PROTEIN-RELATED"/>
    <property type="match status" value="1"/>
</dbReference>
<dbReference type="EMBL" id="KB199650">
    <property type="protein sequence ID" value="ESP05601.1"/>
    <property type="molecule type" value="Genomic_DNA"/>
</dbReference>
<evidence type="ECO:0000313" key="2">
    <source>
        <dbReference type="Proteomes" id="UP000030746"/>
    </source>
</evidence>
<dbReference type="CTD" id="20235686"/>